<dbReference type="EMBL" id="AMWG01000163">
    <property type="protein sequence ID" value="ELP30261.1"/>
    <property type="molecule type" value="Genomic_DNA"/>
</dbReference>
<reference evidence="1 2" key="1">
    <citation type="journal article" date="2013" name="Mar. Genomics">
        <title>Expression of sulfatases in Rhodopirellula baltica and the diversity of sulfatases in the genus Rhodopirellula.</title>
        <authorList>
            <person name="Wegner C.E."/>
            <person name="Richter-Heitmann T."/>
            <person name="Klindworth A."/>
            <person name="Klockow C."/>
            <person name="Richter M."/>
            <person name="Achstetter T."/>
            <person name="Glockner F.O."/>
            <person name="Harder J."/>
        </authorList>
    </citation>
    <scope>NUCLEOTIDE SEQUENCE [LARGE SCALE GENOMIC DNA]</scope>
    <source>
        <strain evidence="1 2">SWK14</strain>
    </source>
</reference>
<accession>L7CAX7</accession>
<evidence type="ECO:0000313" key="2">
    <source>
        <dbReference type="Proteomes" id="UP000010959"/>
    </source>
</evidence>
<dbReference type="PATRIC" id="fig|993516.3.peg.6279"/>
<comment type="caution">
    <text evidence="1">The sequence shown here is derived from an EMBL/GenBank/DDBJ whole genome shotgun (WGS) entry which is preliminary data.</text>
</comment>
<dbReference type="AlphaFoldDB" id="L7CAX7"/>
<sequence length="89" mass="10189">MKLECKCGELIPDTEQTQKFRLMTTTNWSMLLDTVDSEIEAIGSDSTKEDAIMKIRYVEKSSQVWECPNCKRLVSLHGGEVLYFKPELA</sequence>
<gene>
    <name evidence="1" type="ORF">RBSWK_05859</name>
</gene>
<organism evidence="1 2">
    <name type="scientific">Rhodopirellula baltica SWK14</name>
    <dbReference type="NCBI Taxonomy" id="993516"/>
    <lineage>
        <taxon>Bacteria</taxon>
        <taxon>Pseudomonadati</taxon>
        <taxon>Planctomycetota</taxon>
        <taxon>Planctomycetia</taxon>
        <taxon>Pirellulales</taxon>
        <taxon>Pirellulaceae</taxon>
        <taxon>Rhodopirellula</taxon>
    </lineage>
</organism>
<name>L7CAX7_RHOBT</name>
<dbReference type="Proteomes" id="UP000010959">
    <property type="component" value="Unassembled WGS sequence"/>
</dbReference>
<proteinExistence type="predicted"/>
<evidence type="ECO:0000313" key="1">
    <source>
        <dbReference type="EMBL" id="ELP30261.1"/>
    </source>
</evidence>
<protein>
    <submittedName>
        <fullName evidence="1">Uncharacterized protein</fullName>
    </submittedName>
</protein>